<dbReference type="AlphaFoldDB" id="A0A3Q9FR20"/>
<protein>
    <recommendedName>
        <fullName evidence="4">Outer membrane protein beta-barrel domain-containing protein</fullName>
    </recommendedName>
</protein>
<gene>
    <name evidence="2" type="ORF">EI427_18055</name>
</gene>
<dbReference type="KEGG" id="fll:EI427_18055"/>
<keyword evidence="1" id="KW-0732">Signal</keyword>
<proteinExistence type="predicted"/>
<name>A0A3Q9FR20_9BACT</name>
<accession>A0A3Q9FR20</accession>
<keyword evidence="3" id="KW-1185">Reference proteome</keyword>
<feature type="chain" id="PRO_5018765638" description="Outer membrane protein beta-barrel domain-containing protein" evidence="1">
    <location>
        <begin position="23"/>
        <end position="234"/>
    </location>
</feature>
<sequence>MKKLYKSIAIAMLSIVSFTVAAQDTAPEIDNAKPTNLYTSVMAEGELSESGAGMRFSIDKASADGRTMIVGELPVMYDNNTGKVNIENARLRVFHVVNKQYDKVMGTWGASVDVIAPGGTDDMWMISPGVLLGVMAWEKVQFFPIISYQYRSNFKGAVQHGMSFQVVTPIQINDKFFIRATPAIQLPDFRNSGTDISFELGSFVTISNNLQWTTTVTTSQNYGNTVRTGISIFL</sequence>
<evidence type="ECO:0000313" key="3">
    <source>
        <dbReference type="Proteomes" id="UP000267268"/>
    </source>
</evidence>
<reference evidence="2 3" key="1">
    <citation type="submission" date="2018-12" db="EMBL/GenBank/DDBJ databases">
        <title>Flammeovirga pectinis sp. nov., isolated from the gut of the Korean scallop, Patinopecten yessoensis.</title>
        <authorList>
            <person name="Bae J.-W."/>
            <person name="Jeong Y.-S."/>
            <person name="Kang W."/>
        </authorList>
    </citation>
    <scope>NUCLEOTIDE SEQUENCE [LARGE SCALE GENOMIC DNA]</scope>
    <source>
        <strain evidence="2 3">L12M1</strain>
    </source>
</reference>
<dbReference type="RefSeq" id="WP_126617385.1">
    <property type="nucleotide sequence ID" value="NZ_CP034562.1"/>
</dbReference>
<dbReference type="Proteomes" id="UP000267268">
    <property type="component" value="Chromosome 1"/>
</dbReference>
<evidence type="ECO:0000313" key="2">
    <source>
        <dbReference type="EMBL" id="AZQ64062.1"/>
    </source>
</evidence>
<dbReference type="OrthoDB" id="9819018at2"/>
<organism evidence="2 3">
    <name type="scientific">Flammeovirga pectinis</name>
    <dbReference type="NCBI Taxonomy" id="2494373"/>
    <lineage>
        <taxon>Bacteria</taxon>
        <taxon>Pseudomonadati</taxon>
        <taxon>Bacteroidota</taxon>
        <taxon>Cytophagia</taxon>
        <taxon>Cytophagales</taxon>
        <taxon>Flammeovirgaceae</taxon>
        <taxon>Flammeovirga</taxon>
    </lineage>
</organism>
<feature type="signal peptide" evidence="1">
    <location>
        <begin position="1"/>
        <end position="22"/>
    </location>
</feature>
<evidence type="ECO:0000256" key="1">
    <source>
        <dbReference type="SAM" id="SignalP"/>
    </source>
</evidence>
<dbReference type="EMBL" id="CP034562">
    <property type="protein sequence ID" value="AZQ64062.1"/>
    <property type="molecule type" value="Genomic_DNA"/>
</dbReference>
<evidence type="ECO:0008006" key="4">
    <source>
        <dbReference type="Google" id="ProtNLM"/>
    </source>
</evidence>